<proteinExistence type="predicted"/>
<feature type="transmembrane region" description="Helical" evidence="6">
    <location>
        <begin position="372"/>
        <end position="393"/>
    </location>
</feature>
<keyword evidence="2" id="KW-1003">Cell membrane</keyword>
<dbReference type="InterPro" id="IPR050250">
    <property type="entry name" value="Macrolide_Exporter_MacB"/>
</dbReference>
<evidence type="ECO:0000313" key="9">
    <source>
        <dbReference type="EMBL" id="GGH49716.1"/>
    </source>
</evidence>
<evidence type="ECO:0000256" key="5">
    <source>
        <dbReference type="ARBA" id="ARBA00023136"/>
    </source>
</evidence>
<comment type="caution">
    <text evidence="9">The sequence shown here is derived from an EMBL/GenBank/DDBJ whole genome shotgun (WGS) entry which is preliminary data.</text>
</comment>
<feature type="transmembrane region" description="Helical" evidence="6">
    <location>
        <begin position="506"/>
        <end position="530"/>
    </location>
</feature>
<evidence type="ECO:0000256" key="4">
    <source>
        <dbReference type="ARBA" id="ARBA00022989"/>
    </source>
</evidence>
<name>A0ABQ1Z6X4_9BACT</name>
<feature type="domain" description="MacB-like periplasmic core" evidence="8">
    <location>
        <begin position="99"/>
        <end position="328"/>
    </location>
</feature>
<dbReference type="InterPro" id="IPR025857">
    <property type="entry name" value="MacB_PCD"/>
</dbReference>
<feature type="domain" description="MacB-like periplasmic core" evidence="8">
    <location>
        <begin position="518"/>
        <end position="681"/>
    </location>
</feature>
<keyword evidence="10" id="KW-1185">Reference proteome</keyword>
<evidence type="ECO:0000256" key="1">
    <source>
        <dbReference type="ARBA" id="ARBA00004651"/>
    </source>
</evidence>
<evidence type="ECO:0000259" key="8">
    <source>
        <dbReference type="Pfam" id="PF12704"/>
    </source>
</evidence>
<evidence type="ECO:0000256" key="3">
    <source>
        <dbReference type="ARBA" id="ARBA00022692"/>
    </source>
</evidence>
<keyword evidence="3 6" id="KW-0812">Transmembrane</keyword>
<gene>
    <name evidence="9" type="ORF">GCM10007423_51910</name>
</gene>
<feature type="transmembrane region" description="Helical" evidence="6">
    <location>
        <begin position="100"/>
        <end position="120"/>
    </location>
</feature>
<protein>
    <submittedName>
        <fullName evidence="9">ABC transporter permease</fullName>
    </submittedName>
</protein>
<feature type="domain" description="ABC3 transporter permease C-terminal" evidence="7">
    <location>
        <begin position="375"/>
        <end position="490"/>
    </location>
</feature>
<dbReference type="PANTHER" id="PTHR30572:SF18">
    <property type="entry name" value="ABC-TYPE MACROLIDE FAMILY EXPORT SYSTEM PERMEASE COMPONENT 2"/>
    <property type="match status" value="1"/>
</dbReference>
<feature type="domain" description="ABC3 transporter permease C-terminal" evidence="7">
    <location>
        <begin position="757"/>
        <end position="865"/>
    </location>
</feature>
<evidence type="ECO:0000313" key="10">
    <source>
        <dbReference type="Proteomes" id="UP000600214"/>
    </source>
</evidence>
<dbReference type="Pfam" id="PF02687">
    <property type="entry name" value="FtsX"/>
    <property type="match status" value="2"/>
</dbReference>
<accession>A0ABQ1Z6X4</accession>
<dbReference type="RefSeq" id="WP_188937936.1">
    <property type="nucleotide sequence ID" value="NZ_BMIA01000004.1"/>
</dbReference>
<dbReference type="EMBL" id="BMIA01000004">
    <property type="protein sequence ID" value="GGH49716.1"/>
    <property type="molecule type" value="Genomic_DNA"/>
</dbReference>
<dbReference type="InterPro" id="IPR003838">
    <property type="entry name" value="ABC3_permease_C"/>
</dbReference>
<sequence>MPEHRPPRWADYLLEKFVNPRFLEDIQGNLEEIFLRRVQEAGPTQARREYAWAAMRHLTPYFTKKSPRPYPTVSNLSPAMLHHYFTYAWRHFAKNRQFTFLNAVGLTTGLICTLLIYLWITDERTFDKFHDKDARLYQVMVHEKGGDRLVTSEGTGGILRVFLPRDMPEVEMAVCTTPPVWFQKFSLSLGGRARGGRTVSAAGNFVSSDYFKAFSFPLIQGNAQSVLTDKNTVVISERMASRLFGSPEKAMNQLVEWKWQAFSRQSQVTGVFRDQPRNSSEQSELLIPLSAWDDILPQGSMPNTATGPFHNYLVLRPGADAHLLEAKLAGYAKKHFNDPNATLFIRKYSDKYLYGTYENGVQSGGRIEYVKLFGAIAVFILLIACINFMNLSTAKASVRVKEVGVKKALGAGRLTLVFQFLGESILMSFVTLLIALGVVWLILPYFNTLTNKQLTLHFGGQFIAALAVILLLTGLLSGSYPALYLSRFNPALTLKGKLLHGMGELWVRKGLVVFQFAVSVIFIISVVVVYKQIDYVQAKNPGYEKDNIVYFEMEGRAATQTNAFLAGLKTVPGVVNASSIQQKIVLPAFMPSAGVRWDGKNEKDEIRFYKMPVNYGLTETLGIPMVAGRSFSKDFGSDSTAVILNETAIRQMGITDPIGKQIMVDGRKTRIVGVARDFHFNSLHEIIKPFIFKLSPQETMLATVKIQAGEVPATVARIQAFYASFNPGYAFDYDFLDRDYQIQYASEKLVAQLARYFAVLAILISCLGLFGLAAFTAERRRKEIGVRKVLGATTGSVVAMLSREFLVLVAVAIAIGCPLAWWLTRRWLDHFAYRATIGAGIFAGAGLVTIVITLATISFQSVRAALTNPTQSLKSE</sequence>
<organism evidence="9 10">
    <name type="scientific">Dyadobacter endophyticus</name>
    <dbReference type="NCBI Taxonomy" id="1749036"/>
    <lineage>
        <taxon>Bacteria</taxon>
        <taxon>Pseudomonadati</taxon>
        <taxon>Bacteroidota</taxon>
        <taxon>Cytophagia</taxon>
        <taxon>Cytophagales</taxon>
        <taxon>Spirosomataceae</taxon>
        <taxon>Dyadobacter</taxon>
    </lineage>
</organism>
<reference evidence="10" key="1">
    <citation type="journal article" date="2019" name="Int. J. Syst. Evol. Microbiol.">
        <title>The Global Catalogue of Microorganisms (GCM) 10K type strain sequencing project: providing services to taxonomists for standard genome sequencing and annotation.</title>
        <authorList>
            <consortium name="The Broad Institute Genomics Platform"/>
            <consortium name="The Broad Institute Genome Sequencing Center for Infectious Disease"/>
            <person name="Wu L."/>
            <person name="Ma J."/>
        </authorList>
    </citation>
    <scope>NUCLEOTIDE SEQUENCE [LARGE SCALE GENOMIC DNA]</scope>
    <source>
        <strain evidence="10">CGMCC 1.15288</strain>
    </source>
</reference>
<feature type="transmembrane region" description="Helical" evidence="6">
    <location>
        <begin position="756"/>
        <end position="777"/>
    </location>
</feature>
<dbReference type="Proteomes" id="UP000600214">
    <property type="component" value="Unassembled WGS sequence"/>
</dbReference>
<keyword evidence="4 6" id="KW-1133">Transmembrane helix</keyword>
<dbReference type="PANTHER" id="PTHR30572">
    <property type="entry name" value="MEMBRANE COMPONENT OF TRANSPORTER-RELATED"/>
    <property type="match status" value="1"/>
</dbReference>
<evidence type="ECO:0000256" key="2">
    <source>
        <dbReference type="ARBA" id="ARBA00022475"/>
    </source>
</evidence>
<dbReference type="NCBIfam" id="NF038404">
    <property type="entry name" value="perm_prefix_2"/>
    <property type="match status" value="1"/>
</dbReference>
<feature type="transmembrane region" description="Helical" evidence="6">
    <location>
        <begin position="835"/>
        <end position="857"/>
    </location>
</feature>
<evidence type="ECO:0000259" key="7">
    <source>
        <dbReference type="Pfam" id="PF02687"/>
    </source>
</evidence>
<feature type="transmembrane region" description="Helical" evidence="6">
    <location>
        <begin position="462"/>
        <end position="485"/>
    </location>
</feature>
<dbReference type="Pfam" id="PF12704">
    <property type="entry name" value="MacB_PCD"/>
    <property type="match status" value="2"/>
</dbReference>
<feature type="transmembrane region" description="Helical" evidence="6">
    <location>
        <begin position="414"/>
        <end position="442"/>
    </location>
</feature>
<keyword evidence="5 6" id="KW-0472">Membrane</keyword>
<dbReference type="InterPro" id="IPR047699">
    <property type="entry name" value="Permease_put_prefix"/>
</dbReference>
<feature type="transmembrane region" description="Helical" evidence="6">
    <location>
        <begin position="805"/>
        <end position="823"/>
    </location>
</feature>
<comment type="subcellular location">
    <subcellularLocation>
        <location evidence="1">Cell membrane</location>
        <topology evidence="1">Multi-pass membrane protein</topology>
    </subcellularLocation>
</comment>
<evidence type="ECO:0000256" key="6">
    <source>
        <dbReference type="SAM" id="Phobius"/>
    </source>
</evidence>